<keyword evidence="1" id="KW-0812">Transmembrane</keyword>
<dbReference type="Proteomes" id="UP001528411">
    <property type="component" value="Unassembled WGS sequence"/>
</dbReference>
<name>A0ABT5FGI8_9GAMM</name>
<evidence type="ECO:0000256" key="1">
    <source>
        <dbReference type="SAM" id="Phobius"/>
    </source>
</evidence>
<organism evidence="2 3">
    <name type="scientific">Psychrosphaera algicola</name>
    <dbReference type="NCBI Taxonomy" id="3023714"/>
    <lineage>
        <taxon>Bacteria</taxon>
        <taxon>Pseudomonadati</taxon>
        <taxon>Pseudomonadota</taxon>
        <taxon>Gammaproteobacteria</taxon>
        <taxon>Alteromonadales</taxon>
        <taxon>Pseudoalteromonadaceae</taxon>
        <taxon>Psychrosphaera</taxon>
    </lineage>
</organism>
<keyword evidence="1" id="KW-1133">Transmembrane helix</keyword>
<accession>A0ABT5FGI8</accession>
<keyword evidence="1" id="KW-0472">Membrane</keyword>
<keyword evidence="3" id="KW-1185">Reference proteome</keyword>
<feature type="transmembrane region" description="Helical" evidence="1">
    <location>
        <begin position="19"/>
        <end position="38"/>
    </location>
</feature>
<evidence type="ECO:0000313" key="2">
    <source>
        <dbReference type="EMBL" id="MDC2889895.1"/>
    </source>
</evidence>
<sequence length="70" mass="7632">MTGSIVGYVSGLSGTRTTYSAYVMVALIVSLVFVIVDLDRPRRGLIEIDQSPILNLQADMADYARTLVKP</sequence>
<comment type="caution">
    <text evidence="2">The sequence shown here is derived from an EMBL/GenBank/DDBJ whole genome shotgun (WGS) entry which is preliminary data.</text>
</comment>
<gene>
    <name evidence="2" type="ORF">PN838_15385</name>
</gene>
<reference evidence="2 3" key="1">
    <citation type="submission" date="2023-01" db="EMBL/GenBank/DDBJ databases">
        <title>Psychrosphaera sp. nov., isolated from marine algae.</title>
        <authorList>
            <person name="Bayburt H."/>
            <person name="Choi B.J."/>
            <person name="Kim J.M."/>
            <person name="Choi D.G."/>
            <person name="Jeon C.O."/>
        </authorList>
    </citation>
    <scope>NUCLEOTIDE SEQUENCE [LARGE SCALE GENOMIC DNA]</scope>
    <source>
        <strain evidence="2 3">G1-22</strain>
    </source>
</reference>
<proteinExistence type="predicted"/>
<evidence type="ECO:0008006" key="4">
    <source>
        <dbReference type="Google" id="ProtNLM"/>
    </source>
</evidence>
<dbReference type="EMBL" id="JAQOMS010000002">
    <property type="protein sequence ID" value="MDC2889895.1"/>
    <property type="molecule type" value="Genomic_DNA"/>
</dbReference>
<evidence type="ECO:0000313" key="3">
    <source>
        <dbReference type="Proteomes" id="UP001528411"/>
    </source>
</evidence>
<dbReference type="RefSeq" id="WP_272181228.1">
    <property type="nucleotide sequence ID" value="NZ_JAQOMS010000002.1"/>
</dbReference>
<protein>
    <recommendedName>
        <fullName evidence="4">MFS transporter</fullName>
    </recommendedName>
</protein>